<organism evidence="5 6">
    <name type="scientific">Dietzia maris</name>
    <dbReference type="NCBI Taxonomy" id="37915"/>
    <lineage>
        <taxon>Bacteria</taxon>
        <taxon>Bacillati</taxon>
        <taxon>Actinomycetota</taxon>
        <taxon>Actinomycetes</taxon>
        <taxon>Mycobacteriales</taxon>
        <taxon>Dietziaceae</taxon>
        <taxon>Dietzia</taxon>
    </lineage>
</organism>
<gene>
    <name evidence="5" type="ORF">DQ226_15045</name>
</gene>
<dbReference type="AlphaFoldDB" id="A0A365P7A0"/>
<dbReference type="GO" id="GO:0008173">
    <property type="term" value="F:RNA methyltransferase activity"/>
    <property type="evidence" value="ECO:0007669"/>
    <property type="project" value="InterPro"/>
</dbReference>
<comment type="caution">
    <text evidence="5">The sequence shown here is derived from an EMBL/GenBank/DDBJ whole genome shotgun (WGS) entry which is preliminary data.</text>
</comment>
<dbReference type="InterPro" id="IPR029028">
    <property type="entry name" value="Alpha/beta_knot_MTases"/>
</dbReference>
<dbReference type="GO" id="GO:0003723">
    <property type="term" value="F:RNA binding"/>
    <property type="evidence" value="ECO:0007669"/>
    <property type="project" value="InterPro"/>
</dbReference>
<dbReference type="InterPro" id="IPR029064">
    <property type="entry name" value="Ribosomal_eL30-like_sf"/>
</dbReference>
<evidence type="ECO:0000313" key="6">
    <source>
        <dbReference type="Proteomes" id="UP000252187"/>
    </source>
</evidence>
<sequence length="278" mass="29938">MHVVDVSDPADPRLDDLRDLNNSDRRPDLPGGRGLVIAEGTYVVGRMLLSRFRPHVLLGTDARLTQLRREAAAEGWDADERAGGAVYLRTTKDVLSEVIGFRSSRDILAAADRPAPLPVEEVLDGARTLVVLEGVNDPENLGAIFRNCAALGVDGVLFGAAAGDPLYRRVVRVSMGHVLRLPFAHLPGTPTTWQRSLEGLRERGFRTVALTPSADTPLSRAVDADRVAFVLGAEGPGLTEHAMRACDVRAAIPMTDGTDSLNVATAAAVAFYERSRRD</sequence>
<dbReference type="SUPFAM" id="SSF75217">
    <property type="entry name" value="alpha/beta knot"/>
    <property type="match status" value="1"/>
</dbReference>
<dbReference type="EMBL" id="QNTT01000054">
    <property type="protein sequence ID" value="RBA31998.1"/>
    <property type="molecule type" value="Genomic_DNA"/>
</dbReference>
<accession>A0A365P7A0</accession>
<reference evidence="5 6" key="1">
    <citation type="submission" date="2018-06" db="EMBL/GenBank/DDBJ databases">
        <title>Whole genome sequencing of four bacterial strains from South Shetland trench revealing bio-synthetic gene clusters.</title>
        <authorList>
            <person name="Abdel-Mageed W.M."/>
            <person name="Lehri B."/>
            <person name="Jarmusch S.A."/>
            <person name="Miranda K."/>
            <person name="Goodfellow M."/>
            <person name="Jaspars M."/>
            <person name="Karlyshev A.V."/>
        </authorList>
    </citation>
    <scope>NUCLEOTIDE SEQUENCE [LARGE SCALE GENOMIC DNA]</scope>
    <source>
        <strain evidence="5 6">SST1</strain>
    </source>
</reference>
<keyword evidence="2 5" id="KW-0808">Transferase</keyword>
<name>A0A365P7A0_9ACTN</name>
<dbReference type="PANTHER" id="PTHR43191:SF12">
    <property type="entry name" value="RRNA METHYLASE"/>
    <property type="match status" value="1"/>
</dbReference>
<feature type="domain" description="tRNA/rRNA methyltransferase SpoU type" evidence="4">
    <location>
        <begin position="129"/>
        <end position="272"/>
    </location>
</feature>
<dbReference type="InterPro" id="IPR051259">
    <property type="entry name" value="rRNA_Methyltransferase"/>
</dbReference>
<dbReference type="PANTHER" id="PTHR43191">
    <property type="entry name" value="RRNA METHYLTRANSFERASE 3"/>
    <property type="match status" value="1"/>
</dbReference>
<proteinExistence type="predicted"/>
<feature type="region of interest" description="Disordered" evidence="3">
    <location>
        <begin position="1"/>
        <end position="31"/>
    </location>
</feature>
<dbReference type="CDD" id="cd18095">
    <property type="entry name" value="SpoU-like_rRNA-MTase"/>
    <property type="match status" value="1"/>
</dbReference>
<dbReference type="Gene3D" id="3.40.1280.10">
    <property type="match status" value="1"/>
</dbReference>
<evidence type="ECO:0000259" key="4">
    <source>
        <dbReference type="Pfam" id="PF00588"/>
    </source>
</evidence>
<evidence type="ECO:0000256" key="3">
    <source>
        <dbReference type="SAM" id="MobiDB-lite"/>
    </source>
</evidence>
<dbReference type="InterPro" id="IPR001537">
    <property type="entry name" value="SpoU_MeTrfase"/>
</dbReference>
<dbReference type="SUPFAM" id="SSF55315">
    <property type="entry name" value="L30e-like"/>
    <property type="match status" value="1"/>
</dbReference>
<dbReference type="Pfam" id="PF00588">
    <property type="entry name" value="SpoU_methylase"/>
    <property type="match status" value="1"/>
</dbReference>
<evidence type="ECO:0000256" key="2">
    <source>
        <dbReference type="ARBA" id="ARBA00022679"/>
    </source>
</evidence>
<dbReference type="InterPro" id="IPR029026">
    <property type="entry name" value="tRNA_m1G_MTases_N"/>
</dbReference>
<evidence type="ECO:0000313" key="5">
    <source>
        <dbReference type="EMBL" id="RBA31998.1"/>
    </source>
</evidence>
<keyword evidence="1 5" id="KW-0489">Methyltransferase</keyword>
<evidence type="ECO:0000256" key="1">
    <source>
        <dbReference type="ARBA" id="ARBA00022603"/>
    </source>
</evidence>
<dbReference type="GO" id="GO:0006396">
    <property type="term" value="P:RNA processing"/>
    <property type="evidence" value="ECO:0007669"/>
    <property type="project" value="InterPro"/>
</dbReference>
<feature type="compositionally biased region" description="Basic and acidic residues" evidence="3">
    <location>
        <begin position="10"/>
        <end position="28"/>
    </location>
</feature>
<protein>
    <submittedName>
        <fullName evidence="5">RNA methyltransferase</fullName>
    </submittedName>
</protein>
<dbReference type="GO" id="GO:0032259">
    <property type="term" value="P:methylation"/>
    <property type="evidence" value="ECO:0007669"/>
    <property type="project" value="UniProtKB-KW"/>
</dbReference>
<dbReference type="Proteomes" id="UP000252187">
    <property type="component" value="Unassembled WGS sequence"/>
</dbReference>